<proteinExistence type="predicted"/>
<dbReference type="InterPro" id="IPR015141">
    <property type="entry name" value="PLipase_A2_prok/fun"/>
</dbReference>
<dbReference type="Gene3D" id="1.20.90.10">
    <property type="entry name" value="Phospholipase A2 domain"/>
    <property type="match status" value="1"/>
</dbReference>
<keyword evidence="1" id="KW-0732">Signal</keyword>
<dbReference type="InterPro" id="IPR036444">
    <property type="entry name" value="PLipase_A2_dom_sf"/>
</dbReference>
<feature type="signal peptide" evidence="1">
    <location>
        <begin position="1"/>
        <end position="20"/>
    </location>
</feature>
<reference evidence="2 3" key="1">
    <citation type="submission" date="2015-09" db="EMBL/GenBank/DDBJ databases">
        <title>Host preference determinants of Valsa canker pathogens revealed by comparative genomics.</title>
        <authorList>
            <person name="Yin Z."/>
            <person name="Huang L."/>
        </authorList>
    </citation>
    <scope>NUCLEOTIDE SEQUENCE [LARGE SCALE GENOMIC DNA]</scope>
    <source>
        <strain evidence="2 3">03-1</strain>
    </source>
</reference>
<dbReference type="AlphaFoldDB" id="A0A423WV49"/>
<accession>A0A423WV49</accession>
<gene>
    <name evidence="2" type="ORF">VMCG_03811</name>
</gene>
<keyword evidence="3" id="KW-1185">Reference proteome</keyword>
<evidence type="ECO:0000313" key="2">
    <source>
        <dbReference type="EMBL" id="ROW07230.1"/>
    </source>
</evidence>
<evidence type="ECO:0008006" key="4">
    <source>
        <dbReference type="Google" id="ProtNLM"/>
    </source>
</evidence>
<dbReference type="GO" id="GO:0004623">
    <property type="term" value="F:phospholipase A2 activity"/>
    <property type="evidence" value="ECO:0007669"/>
    <property type="project" value="InterPro"/>
</dbReference>
<dbReference type="Proteomes" id="UP000283895">
    <property type="component" value="Unassembled WGS sequence"/>
</dbReference>
<protein>
    <recommendedName>
        <fullName evidence="4">Secretory phospholipase A2</fullName>
    </recommendedName>
</protein>
<evidence type="ECO:0000256" key="1">
    <source>
        <dbReference type="SAM" id="SignalP"/>
    </source>
</evidence>
<comment type="caution">
    <text evidence="2">The sequence shown here is derived from an EMBL/GenBank/DDBJ whole genome shotgun (WGS) entry which is preliminary data.</text>
</comment>
<feature type="chain" id="PRO_5019411066" description="Secretory phospholipase A2" evidence="1">
    <location>
        <begin position="21"/>
        <end position="178"/>
    </location>
</feature>
<dbReference type="GO" id="GO:0050482">
    <property type="term" value="P:arachidonate secretion"/>
    <property type="evidence" value="ECO:0007669"/>
    <property type="project" value="InterPro"/>
</dbReference>
<sequence length="178" mass="19874">MKFSSGIACAISLLPAITLGFSVSLPDEVEAITDKYLFETSLDDFMSYRAAEDPPIVIWYSDGCTLALDNPLGFEFEPACNRHDFGYLNYRHQHRFTKAAKASIDANFLKDLKHQCSSEYFQTICNALAEAYHAAVKIFGGKDSTKRAVSEAVAEFEEKLMIYNEMLAEARASGKIPF</sequence>
<dbReference type="Pfam" id="PF09056">
    <property type="entry name" value="Phospholip_A2_3"/>
    <property type="match status" value="1"/>
</dbReference>
<name>A0A423WV49_9PEZI</name>
<dbReference type="SUPFAM" id="SSF48619">
    <property type="entry name" value="Phospholipase A2, PLA2"/>
    <property type="match status" value="1"/>
</dbReference>
<evidence type="ECO:0000313" key="3">
    <source>
        <dbReference type="Proteomes" id="UP000283895"/>
    </source>
</evidence>
<dbReference type="GO" id="GO:0006644">
    <property type="term" value="P:phospholipid metabolic process"/>
    <property type="evidence" value="ECO:0007669"/>
    <property type="project" value="InterPro"/>
</dbReference>
<dbReference type="EMBL" id="LKEA01000008">
    <property type="protein sequence ID" value="ROW07230.1"/>
    <property type="molecule type" value="Genomic_DNA"/>
</dbReference>
<dbReference type="OrthoDB" id="5120271at2759"/>
<organism evidence="2 3">
    <name type="scientific">Cytospora schulzeri</name>
    <dbReference type="NCBI Taxonomy" id="448051"/>
    <lineage>
        <taxon>Eukaryota</taxon>
        <taxon>Fungi</taxon>
        <taxon>Dikarya</taxon>
        <taxon>Ascomycota</taxon>
        <taxon>Pezizomycotina</taxon>
        <taxon>Sordariomycetes</taxon>
        <taxon>Sordariomycetidae</taxon>
        <taxon>Diaporthales</taxon>
        <taxon>Cytosporaceae</taxon>
        <taxon>Cytospora</taxon>
    </lineage>
</organism>